<keyword evidence="1" id="KW-0472">Membrane</keyword>
<name>A0A495A9W1_9MICC</name>
<keyword evidence="1" id="KW-1133">Transmembrane helix</keyword>
<keyword evidence="3" id="KW-1185">Reference proteome</keyword>
<feature type="transmembrane region" description="Helical" evidence="1">
    <location>
        <begin position="87"/>
        <end position="106"/>
    </location>
</feature>
<dbReference type="RefSeq" id="WP_121029535.1">
    <property type="nucleotide sequence ID" value="NZ_PNJG02000001.1"/>
</dbReference>
<sequence length="152" mass="16066">MPDRLSRHADGFYGGLLMILGVYYLGMAYSWAVTPSESRVAGISWLAIPDWAVHPLTIAVLWAVAGVVCVIGGAFSRNRAAELTAGLAAVLIPFIIGAFFASAWVLTGYGKADAPTGLTTAWSYWLPAVIAGWGMIRAPRHVTVHIGGAHGD</sequence>
<evidence type="ECO:0000256" key="1">
    <source>
        <dbReference type="SAM" id="Phobius"/>
    </source>
</evidence>
<dbReference type="EMBL" id="PNJG02000001">
    <property type="protein sequence ID" value="RKQ36194.1"/>
    <property type="molecule type" value="Genomic_DNA"/>
</dbReference>
<protein>
    <recommendedName>
        <fullName evidence="4">DUF3995 domain-containing protein</fullName>
    </recommendedName>
</protein>
<proteinExistence type="predicted"/>
<dbReference type="Proteomes" id="UP000249516">
    <property type="component" value="Unassembled WGS sequence"/>
</dbReference>
<gene>
    <name evidence="2" type="ORF">C1C97_000465</name>
</gene>
<keyword evidence="1" id="KW-0812">Transmembrane</keyword>
<comment type="caution">
    <text evidence="2">The sequence shown here is derived from an EMBL/GenBank/DDBJ whole genome shotgun (WGS) entry which is preliminary data.</text>
</comment>
<feature type="transmembrane region" description="Helical" evidence="1">
    <location>
        <begin position="118"/>
        <end position="136"/>
    </location>
</feature>
<reference evidence="2 3" key="1">
    <citation type="submission" date="2018-10" db="EMBL/GenBank/DDBJ databases">
        <title>Kocuria tytouropygialis sp. nov., isolated from the uropygial gland of an American barn owl (Tyto furcata).</title>
        <authorList>
            <person name="Braun M.S."/>
            <person name="Wang E."/>
            <person name="Zimmermann S."/>
            <person name="Wagner H."/>
            <person name="Wink M."/>
        </authorList>
    </citation>
    <scope>NUCLEOTIDE SEQUENCE [LARGE SCALE GENOMIC DNA]</scope>
    <source>
        <strain evidence="2 3">442</strain>
    </source>
</reference>
<evidence type="ECO:0000313" key="3">
    <source>
        <dbReference type="Proteomes" id="UP000249516"/>
    </source>
</evidence>
<feature type="transmembrane region" description="Helical" evidence="1">
    <location>
        <begin position="12"/>
        <end position="32"/>
    </location>
</feature>
<feature type="transmembrane region" description="Helical" evidence="1">
    <location>
        <begin position="52"/>
        <end position="75"/>
    </location>
</feature>
<evidence type="ECO:0000313" key="2">
    <source>
        <dbReference type="EMBL" id="RKQ36194.1"/>
    </source>
</evidence>
<evidence type="ECO:0008006" key="4">
    <source>
        <dbReference type="Google" id="ProtNLM"/>
    </source>
</evidence>
<dbReference type="AlphaFoldDB" id="A0A495A9W1"/>
<accession>A0A495A9W1</accession>
<organism evidence="2 3">
    <name type="scientific">Kocuria tytonis</name>
    <dbReference type="NCBI Taxonomy" id="2054280"/>
    <lineage>
        <taxon>Bacteria</taxon>
        <taxon>Bacillati</taxon>
        <taxon>Actinomycetota</taxon>
        <taxon>Actinomycetes</taxon>
        <taxon>Micrococcales</taxon>
        <taxon>Micrococcaceae</taxon>
        <taxon>Kocuria</taxon>
    </lineage>
</organism>